<dbReference type="STRING" id="174720.A0A0N5BJU9"/>
<dbReference type="PANTHER" id="PTHR19969:SF5">
    <property type="entry name" value="CRK-LIKE PROTEIN"/>
    <property type="match status" value="1"/>
</dbReference>
<dbReference type="Pfam" id="PF00017">
    <property type="entry name" value="SH2"/>
    <property type="match status" value="1"/>
</dbReference>
<dbReference type="SUPFAM" id="SSF55550">
    <property type="entry name" value="SH2 domain"/>
    <property type="match status" value="1"/>
</dbReference>
<dbReference type="GO" id="GO:0030971">
    <property type="term" value="F:receptor tyrosine kinase binding"/>
    <property type="evidence" value="ECO:0007669"/>
    <property type="project" value="TreeGrafter"/>
</dbReference>
<dbReference type="AlphaFoldDB" id="A0A0N5BJU9"/>
<dbReference type="Gene3D" id="3.30.505.10">
    <property type="entry name" value="SH2 domain"/>
    <property type="match status" value="1"/>
</dbReference>
<dbReference type="PRINTS" id="PR00401">
    <property type="entry name" value="SH2DOMAIN"/>
</dbReference>
<accession>A0A0N5BJU9</accession>
<sequence length="112" mass="13117">MPDEFFHLLLINKGKDTKDDEVSLNISNYPYYHGKLKREDADKYLNSEAFVGDFILLDSETNVGDYSISLKGCTRNRHYWIRVNKDTNDYTIGKKTFKSLDLLIDFYEAHPI</sequence>
<dbReference type="Proteomes" id="UP000046392">
    <property type="component" value="Unplaced"/>
</dbReference>
<evidence type="ECO:0000256" key="1">
    <source>
        <dbReference type="ARBA" id="ARBA00022999"/>
    </source>
</evidence>
<proteinExistence type="predicted"/>
<dbReference type="SMART" id="SM00252">
    <property type="entry name" value="SH2"/>
    <property type="match status" value="1"/>
</dbReference>
<dbReference type="GO" id="GO:0007167">
    <property type="term" value="P:enzyme-linked receptor protein signaling pathway"/>
    <property type="evidence" value="ECO:0007669"/>
    <property type="project" value="TreeGrafter"/>
</dbReference>
<dbReference type="InterPro" id="IPR036860">
    <property type="entry name" value="SH2_dom_sf"/>
</dbReference>
<evidence type="ECO:0000259" key="3">
    <source>
        <dbReference type="PROSITE" id="PS50001"/>
    </source>
</evidence>
<dbReference type="PANTHER" id="PTHR19969">
    <property type="entry name" value="SH2-SH3 ADAPTOR PROTEIN-RELATED"/>
    <property type="match status" value="1"/>
</dbReference>
<reference evidence="5" key="1">
    <citation type="submission" date="2017-02" db="UniProtKB">
        <authorList>
            <consortium name="WormBaseParasite"/>
        </authorList>
    </citation>
    <scope>IDENTIFICATION</scope>
</reference>
<feature type="domain" description="SH2" evidence="3">
    <location>
        <begin position="31"/>
        <end position="112"/>
    </location>
</feature>
<organism evidence="4 5">
    <name type="scientific">Strongyloides papillosus</name>
    <name type="common">Intestinal threadworm</name>
    <dbReference type="NCBI Taxonomy" id="174720"/>
    <lineage>
        <taxon>Eukaryota</taxon>
        <taxon>Metazoa</taxon>
        <taxon>Ecdysozoa</taxon>
        <taxon>Nematoda</taxon>
        <taxon>Chromadorea</taxon>
        <taxon>Rhabditida</taxon>
        <taxon>Tylenchina</taxon>
        <taxon>Panagrolaimomorpha</taxon>
        <taxon>Strongyloidoidea</taxon>
        <taxon>Strongyloididae</taxon>
        <taxon>Strongyloides</taxon>
    </lineage>
</organism>
<dbReference type="GO" id="GO:0016477">
    <property type="term" value="P:cell migration"/>
    <property type="evidence" value="ECO:0007669"/>
    <property type="project" value="TreeGrafter"/>
</dbReference>
<dbReference type="InterPro" id="IPR051184">
    <property type="entry name" value="Tyrosine-phos_adapter"/>
</dbReference>
<evidence type="ECO:0000313" key="5">
    <source>
        <dbReference type="WBParaSite" id="SPAL_0000621800.1"/>
    </source>
</evidence>
<dbReference type="InterPro" id="IPR000980">
    <property type="entry name" value="SH2"/>
</dbReference>
<name>A0A0N5BJU9_STREA</name>
<protein>
    <submittedName>
        <fullName evidence="5">SH2 domain-containing protein</fullName>
    </submittedName>
</protein>
<keyword evidence="1 2" id="KW-0727">SH2 domain</keyword>
<dbReference type="WBParaSite" id="SPAL_0000621800.1">
    <property type="protein sequence ID" value="SPAL_0000621800.1"/>
    <property type="gene ID" value="SPAL_0000621800"/>
</dbReference>
<evidence type="ECO:0000313" key="4">
    <source>
        <dbReference type="Proteomes" id="UP000046392"/>
    </source>
</evidence>
<evidence type="ECO:0000256" key="2">
    <source>
        <dbReference type="PROSITE-ProRule" id="PRU00191"/>
    </source>
</evidence>
<dbReference type="GO" id="GO:0005737">
    <property type="term" value="C:cytoplasm"/>
    <property type="evidence" value="ECO:0007669"/>
    <property type="project" value="TreeGrafter"/>
</dbReference>
<keyword evidence="4" id="KW-1185">Reference proteome</keyword>
<dbReference type="GO" id="GO:0035591">
    <property type="term" value="F:signaling adaptor activity"/>
    <property type="evidence" value="ECO:0007669"/>
    <property type="project" value="TreeGrafter"/>
</dbReference>
<dbReference type="PROSITE" id="PS50001">
    <property type="entry name" value="SH2"/>
    <property type="match status" value="1"/>
</dbReference>